<keyword evidence="3 14" id="KW-0575">Peroxidase</keyword>
<dbReference type="InterPro" id="IPR010255">
    <property type="entry name" value="Haem_peroxidase_sf"/>
</dbReference>
<protein>
    <recommendedName>
        <fullName evidence="14">Peroxidase</fullName>
        <ecNumber evidence="14">1.11.1.7</ecNumber>
    </recommendedName>
</protein>
<organism evidence="17">
    <name type="scientific">Selaginella moellendorffii</name>
    <name type="common">Spikemoss</name>
    <dbReference type="NCBI Taxonomy" id="88036"/>
    <lineage>
        <taxon>Eukaryota</taxon>
        <taxon>Viridiplantae</taxon>
        <taxon>Streptophyta</taxon>
        <taxon>Embryophyta</taxon>
        <taxon>Tracheophyta</taxon>
        <taxon>Lycopodiopsida</taxon>
        <taxon>Selaginellales</taxon>
        <taxon>Selaginellaceae</taxon>
        <taxon>Selaginella</taxon>
    </lineage>
</organism>
<dbReference type="SUPFAM" id="SSF48113">
    <property type="entry name" value="Heme-dependent peroxidases"/>
    <property type="match status" value="1"/>
</dbReference>
<keyword evidence="7 11" id="KW-0408">Iron</keyword>
<evidence type="ECO:0000259" key="15">
    <source>
        <dbReference type="PROSITE" id="PS50873"/>
    </source>
</evidence>
<feature type="binding site" evidence="11">
    <location>
        <position position="61"/>
    </location>
    <ligand>
        <name>Ca(2+)</name>
        <dbReference type="ChEBI" id="CHEBI:29108"/>
        <label>1</label>
    </ligand>
</feature>
<dbReference type="KEGG" id="smo:SELMODRAFT_231875"/>
<accession>D8RLP7</accession>
<dbReference type="PROSITE" id="PS00435">
    <property type="entry name" value="PEROXIDASE_1"/>
    <property type="match status" value="1"/>
</dbReference>
<evidence type="ECO:0000256" key="10">
    <source>
        <dbReference type="PIRSR" id="PIRSR600823-2"/>
    </source>
</evidence>
<dbReference type="InterPro" id="IPR002016">
    <property type="entry name" value="Haem_peroxidase"/>
</dbReference>
<keyword evidence="5 11" id="KW-0479">Metal-binding</keyword>
<dbReference type="PRINTS" id="PR00458">
    <property type="entry name" value="PEROXIDASE"/>
</dbReference>
<evidence type="ECO:0000256" key="2">
    <source>
        <dbReference type="ARBA" id="ARBA00006873"/>
    </source>
</evidence>
<feature type="site" description="Transition state stabilizer" evidence="12">
    <location>
        <position position="53"/>
    </location>
</feature>
<evidence type="ECO:0000256" key="12">
    <source>
        <dbReference type="PIRSR" id="PIRSR600823-4"/>
    </source>
</evidence>
<dbReference type="AlphaFoldDB" id="D8RLP7"/>
<feature type="binding site" evidence="11">
    <location>
        <position position="76"/>
    </location>
    <ligand>
        <name>Ca(2+)</name>
        <dbReference type="ChEBI" id="CHEBI:29108"/>
        <label>1</label>
    </ligand>
</feature>
<comment type="function">
    <text evidence="14">Removal of H(2)O(2), oxidation of toxic reductants, biosynthesis and degradation of lignin, suberization, auxin catabolism, response to environmental stresses such as wounding, pathogen attack and oxidative stress.</text>
</comment>
<dbReference type="PANTHER" id="PTHR31517:SF51">
    <property type="entry name" value="PEROXIDASE 55"/>
    <property type="match status" value="1"/>
</dbReference>
<dbReference type="InterPro" id="IPR019793">
    <property type="entry name" value="Peroxidases_heam-ligand_BS"/>
</dbReference>
<feature type="binding site" evidence="11">
    <location>
        <position position="183"/>
    </location>
    <ligand>
        <name>Ca(2+)</name>
        <dbReference type="ChEBI" id="CHEBI:29108"/>
        <label>2</label>
    </ligand>
</feature>
<feature type="binding site" evidence="10">
    <location>
        <position position="152"/>
    </location>
    <ligand>
        <name>substrate</name>
    </ligand>
</feature>
<evidence type="ECO:0000256" key="13">
    <source>
        <dbReference type="PIRSR" id="PIRSR600823-5"/>
    </source>
</evidence>
<keyword evidence="14" id="KW-0964">Secreted</keyword>
<dbReference type="Proteomes" id="UP000001514">
    <property type="component" value="Unassembled WGS sequence"/>
</dbReference>
<feature type="disulfide bond" evidence="13">
    <location>
        <begin position="110"/>
        <end position="308"/>
    </location>
</feature>
<dbReference type="Gene3D" id="1.10.420.10">
    <property type="entry name" value="Peroxidase, domain 2"/>
    <property type="match status" value="1"/>
</dbReference>
<evidence type="ECO:0000256" key="9">
    <source>
        <dbReference type="PIRSR" id="PIRSR600823-1"/>
    </source>
</evidence>
<keyword evidence="17" id="KW-1185">Reference proteome</keyword>
<dbReference type="PROSITE" id="PS50873">
    <property type="entry name" value="PEROXIDASE_4"/>
    <property type="match status" value="1"/>
</dbReference>
<evidence type="ECO:0000256" key="8">
    <source>
        <dbReference type="ARBA" id="ARBA00023157"/>
    </source>
</evidence>
<comment type="cofactor">
    <cofactor evidence="11 14">
        <name>heme b</name>
        <dbReference type="ChEBI" id="CHEBI:60344"/>
    </cofactor>
    <text evidence="11 14">Binds 1 heme b (iron(II)-protoporphyrin IX) group per subunit.</text>
</comment>
<dbReference type="EMBL" id="GL377583">
    <property type="protein sequence ID" value="EFJ26758.1"/>
    <property type="molecule type" value="Genomic_DNA"/>
</dbReference>
<feature type="disulfide bond" evidence="13">
    <location>
        <begin position="189"/>
        <end position="218"/>
    </location>
</feature>
<feature type="disulfide bond" evidence="13">
    <location>
        <begin position="59"/>
        <end position="64"/>
    </location>
</feature>
<feature type="binding site" evidence="11">
    <location>
        <position position="65"/>
    </location>
    <ligand>
        <name>Ca(2+)</name>
        <dbReference type="ChEBI" id="CHEBI:29108"/>
        <label>1</label>
    </ligand>
</feature>
<feature type="disulfide bond" evidence="13">
    <location>
        <begin position="26"/>
        <end position="104"/>
    </location>
</feature>
<dbReference type="GO" id="GO:0046872">
    <property type="term" value="F:metal ion binding"/>
    <property type="evidence" value="ECO:0007669"/>
    <property type="project" value="UniProtKB-UniRule"/>
</dbReference>
<dbReference type="FunFam" id="1.10.420.10:FF:000001">
    <property type="entry name" value="Peroxidase"/>
    <property type="match status" value="1"/>
</dbReference>
<feature type="active site" description="Proton acceptor" evidence="9">
    <location>
        <position position="57"/>
    </location>
</feature>
<evidence type="ECO:0000313" key="17">
    <source>
        <dbReference type="Proteomes" id="UP000001514"/>
    </source>
</evidence>
<feature type="domain" description="Plant heme peroxidase family profile" evidence="15">
    <location>
        <begin position="16"/>
        <end position="312"/>
    </location>
</feature>
<feature type="binding site" evidence="11">
    <location>
        <position position="235"/>
    </location>
    <ligand>
        <name>Ca(2+)</name>
        <dbReference type="ChEBI" id="CHEBI:29108"/>
        <label>2</label>
    </ligand>
</feature>
<dbReference type="HOGENOM" id="CLU_010543_0_1_1"/>
<dbReference type="InParanoid" id="D8RLP7"/>
<dbReference type="PRINTS" id="PR00461">
    <property type="entry name" value="PLPEROXIDASE"/>
</dbReference>
<reference evidence="16 17" key="1">
    <citation type="journal article" date="2011" name="Science">
        <title>The Selaginella genome identifies genetic changes associated with the evolution of vascular plants.</title>
        <authorList>
            <person name="Banks J.A."/>
            <person name="Nishiyama T."/>
            <person name="Hasebe M."/>
            <person name="Bowman J.L."/>
            <person name="Gribskov M."/>
            <person name="dePamphilis C."/>
            <person name="Albert V.A."/>
            <person name="Aono N."/>
            <person name="Aoyama T."/>
            <person name="Ambrose B.A."/>
            <person name="Ashton N.W."/>
            <person name="Axtell M.J."/>
            <person name="Barker E."/>
            <person name="Barker M.S."/>
            <person name="Bennetzen J.L."/>
            <person name="Bonawitz N.D."/>
            <person name="Chapple C."/>
            <person name="Cheng C."/>
            <person name="Correa L.G."/>
            <person name="Dacre M."/>
            <person name="DeBarry J."/>
            <person name="Dreyer I."/>
            <person name="Elias M."/>
            <person name="Engstrom E.M."/>
            <person name="Estelle M."/>
            <person name="Feng L."/>
            <person name="Finet C."/>
            <person name="Floyd S.K."/>
            <person name="Frommer W.B."/>
            <person name="Fujita T."/>
            <person name="Gramzow L."/>
            <person name="Gutensohn M."/>
            <person name="Harholt J."/>
            <person name="Hattori M."/>
            <person name="Heyl A."/>
            <person name="Hirai T."/>
            <person name="Hiwatashi Y."/>
            <person name="Ishikawa M."/>
            <person name="Iwata M."/>
            <person name="Karol K.G."/>
            <person name="Koehler B."/>
            <person name="Kolukisaoglu U."/>
            <person name="Kubo M."/>
            <person name="Kurata T."/>
            <person name="Lalonde S."/>
            <person name="Li K."/>
            <person name="Li Y."/>
            <person name="Litt A."/>
            <person name="Lyons E."/>
            <person name="Manning G."/>
            <person name="Maruyama T."/>
            <person name="Michael T.P."/>
            <person name="Mikami K."/>
            <person name="Miyazaki S."/>
            <person name="Morinaga S."/>
            <person name="Murata T."/>
            <person name="Mueller-Roeber B."/>
            <person name="Nelson D.R."/>
            <person name="Obara M."/>
            <person name="Oguri Y."/>
            <person name="Olmstead R.G."/>
            <person name="Onodera N."/>
            <person name="Petersen B.L."/>
            <person name="Pils B."/>
            <person name="Prigge M."/>
            <person name="Rensing S.A."/>
            <person name="Riano-Pachon D.M."/>
            <person name="Roberts A.W."/>
            <person name="Sato Y."/>
            <person name="Scheller H.V."/>
            <person name="Schulz B."/>
            <person name="Schulz C."/>
            <person name="Shakirov E.V."/>
            <person name="Shibagaki N."/>
            <person name="Shinohara N."/>
            <person name="Shippen D.E."/>
            <person name="Soerensen I."/>
            <person name="Sotooka R."/>
            <person name="Sugimoto N."/>
            <person name="Sugita M."/>
            <person name="Sumikawa N."/>
            <person name="Tanurdzic M."/>
            <person name="Theissen G."/>
            <person name="Ulvskov P."/>
            <person name="Wakazuki S."/>
            <person name="Weng J.K."/>
            <person name="Willats W.W."/>
            <person name="Wipf D."/>
            <person name="Wolf P.G."/>
            <person name="Yang L."/>
            <person name="Zimmer A.D."/>
            <person name="Zhu Q."/>
            <person name="Mitros T."/>
            <person name="Hellsten U."/>
            <person name="Loque D."/>
            <person name="Otillar R."/>
            <person name="Salamov A."/>
            <person name="Schmutz J."/>
            <person name="Shapiro H."/>
            <person name="Lindquist E."/>
            <person name="Lucas S."/>
            <person name="Rokhsar D."/>
            <person name="Grigoriev I.V."/>
        </authorList>
    </citation>
    <scope>NUCLEOTIDE SEQUENCE [LARGE SCALE GENOMIC DNA]</scope>
</reference>
<dbReference type="Gramene" id="EFJ26758">
    <property type="protein sequence ID" value="EFJ26758"/>
    <property type="gene ID" value="SELMODRAFT_231875"/>
</dbReference>
<comment type="cofactor">
    <cofactor evidence="11 14">
        <name>Ca(2+)</name>
        <dbReference type="ChEBI" id="CHEBI:29108"/>
    </cofactor>
    <text evidence="11 14">Binds 2 calcium ions per subunit.</text>
</comment>
<feature type="binding site" evidence="11">
    <location>
        <position position="63"/>
    </location>
    <ligand>
        <name>Ca(2+)</name>
        <dbReference type="ChEBI" id="CHEBI:29108"/>
        <label>1</label>
    </ligand>
</feature>
<dbReference type="PANTHER" id="PTHR31517">
    <property type="match status" value="1"/>
</dbReference>
<evidence type="ECO:0000313" key="16">
    <source>
        <dbReference type="EMBL" id="EFJ26758.1"/>
    </source>
</evidence>
<dbReference type="GO" id="GO:0140825">
    <property type="term" value="F:lactoperoxidase activity"/>
    <property type="evidence" value="ECO:0007669"/>
    <property type="project" value="UniProtKB-EC"/>
</dbReference>
<comment type="similarity">
    <text evidence="14">Belongs to the peroxidase family. Classical plant (class III) peroxidase subfamily.</text>
</comment>
<comment type="subcellular location">
    <subcellularLocation>
        <location evidence="14">Secreted</location>
    </subcellularLocation>
</comment>
<feature type="binding site" evidence="11">
    <location>
        <position position="240"/>
    </location>
    <ligand>
        <name>Ca(2+)</name>
        <dbReference type="ChEBI" id="CHEBI:29108"/>
        <label>2</label>
    </ligand>
</feature>
<keyword evidence="11 14" id="KW-0106">Calcium</keyword>
<evidence type="ECO:0000256" key="5">
    <source>
        <dbReference type="ARBA" id="ARBA00022723"/>
    </source>
</evidence>
<feature type="binding site" description="axial binding residue" evidence="11">
    <location>
        <position position="182"/>
    </location>
    <ligand>
        <name>heme b</name>
        <dbReference type="ChEBI" id="CHEBI:60344"/>
    </ligand>
    <ligandPart>
        <name>Fe</name>
        <dbReference type="ChEBI" id="CHEBI:18248"/>
    </ligandPart>
</feature>
<gene>
    <name evidence="16" type="ORF">SELMODRAFT_231875</name>
</gene>
<dbReference type="Pfam" id="PF00141">
    <property type="entry name" value="peroxidase"/>
    <property type="match status" value="1"/>
</dbReference>
<feature type="binding site" evidence="11">
    <location>
        <position position="58"/>
    </location>
    <ligand>
        <name>Ca(2+)</name>
        <dbReference type="ChEBI" id="CHEBI:29108"/>
        <label>1</label>
    </ligand>
</feature>
<evidence type="ECO:0000256" key="11">
    <source>
        <dbReference type="PIRSR" id="PIRSR600823-3"/>
    </source>
</evidence>
<feature type="binding site" evidence="11">
    <location>
        <position position="67"/>
    </location>
    <ligand>
        <name>Ca(2+)</name>
        <dbReference type="ChEBI" id="CHEBI:29108"/>
        <label>1</label>
    </ligand>
</feature>
<dbReference type="EC" id="1.11.1.7" evidence="14"/>
<dbReference type="GO" id="GO:0005576">
    <property type="term" value="C:extracellular region"/>
    <property type="evidence" value="ECO:0007669"/>
    <property type="project" value="UniProtKB-SubCell"/>
</dbReference>
<dbReference type="GO" id="GO:0042744">
    <property type="term" value="P:hydrogen peroxide catabolic process"/>
    <property type="evidence" value="ECO:0007669"/>
    <property type="project" value="UniProtKB-KW"/>
</dbReference>
<evidence type="ECO:0000256" key="14">
    <source>
        <dbReference type="RuleBase" id="RU362060"/>
    </source>
</evidence>
<evidence type="ECO:0000256" key="7">
    <source>
        <dbReference type="ARBA" id="ARBA00023004"/>
    </source>
</evidence>
<evidence type="ECO:0000256" key="1">
    <source>
        <dbReference type="ARBA" id="ARBA00000189"/>
    </source>
</evidence>
<keyword evidence="8 13" id="KW-1015">Disulfide bond</keyword>
<sequence length="312" mass="33557">MVTIAAAPPLIHAQDRLSSDFYSASCPNVESIVTTTMNRLSSENNVVPIGMLRLFAHDCFVEGCDASILLTGASTERAATDNLDFPQNPFDAMDELKKTVEESCPGVVSCADILAMATRDAVTFSGGPSWTVLKGRLDGTISRESRVAGHLPGADFDVEELESNFGALGLSLEDMVVLSGAHTIGFSHCHQFTSRLYGSSGSDPSLSPSFVSTLQKQCPQFGGNPTTVQAFDISTPFAFDNLYYKHLLTDEGLLVSDSTLTTRNDTLRLVNLFANSQEAFFSAFARSMVRLGSVGVKTRSGGEIRRVCSRVN</sequence>
<keyword evidence="4 14" id="KW-0349">Heme</keyword>
<evidence type="ECO:0000256" key="4">
    <source>
        <dbReference type="ARBA" id="ARBA00022617"/>
    </source>
</evidence>
<comment type="catalytic activity">
    <reaction evidence="1 14">
        <text>2 a phenolic donor + H2O2 = 2 a phenolic radical donor + 2 H2O</text>
        <dbReference type="Rhea" id="RHEA:56136"/>
        <dbReference type="ChEBI" id="CHEBI:15377"/>
        <dbReference type="ChEBI" id="CHEBI:16240"/>
        <dbReference type="ChEBI" id="CHEBI:139520"/>
        <dbReference type="ChEBI" id="CHEBI:139521"/>
        <dbReference type="EC" id="1.11.1.7"/>
    </reaction>
</comment>
<dbReference type="GO" id="GO:0020037">
    <property type="term" value="F:heme binding"/>
    <property type="evidence" value="ECO:0007669"/>
    <property type="project" value="UniProtKB-UniRule"/>
</dbReference>
<feature type="binding site" evidence="11">
    <location>
        <position position="232"/>
    </location>
    <ligand>
        <name>Ca(2+)</name>
        <dbReference type="ChEBI" id="CHEBI:29108"/>
        <label>2</label>
    </ligand>
</feature>
<keyword evidence="14" id="KW-0376">Hydrogen peroxide</keyword>
<comment type="similarity">
    <text evidence="2">Belongs to the peroxidase family. Ascorbate peroxidase subfamily.</text>
</comment>
<dbReference type="OrthoDB" id="2113341at2759"/>
<dbReference type="InterPro" id="IPR033905">
    <property type="entry name" value="Secretory_peroxidase"/>
</dbReference>
<evidence type="ECO:0000256" key="6">
    <source>
        <dbReference type="ARBA" id="ARBA00023002"/>
    </source>
</evidence>
<dbReference type="Gene3D" id="1.10.520.10">
    <property type="match status" value="1"/>
</dbReference>
<name>D8RLP7_SELML</name>
<keyword evidence="6 14" id="KW-0560">Oxidoreductase</keyword>
<dbReference type="InterPro" id="IPR000823">
    <property type="entry name" value="Peroxidase_pln"/>
</dbReference>
<dbReference type="STRING" id="88036.D8RLP7"/>
<proteinExistence type="inferred from homology"/>
<evidence type="ECO:0000256" key="3">
    <source>
        <dbReference type="ARBA" id="ARBA00022559"/>
    </source>
</evidence>
<dbReference type="CDD" id="cd00693">
    <property type="entry name" value="secretory_peroxidase"/>
    <property type="match status" value="1"/>
</dbReference>
<dbReference type="GO" id="GO:0006979">
    <property type="term" value="P:response to oxidative stress"/>
    <property type="evidence" value="ECO:0007669"/>
    <property type="project" value="UniProtKB-UniRule"/>
</dbReference>